<sequence length="71" mass="7771">MRVSCFFLSVHGADIRTGCGTKDRMQRTGTDAAHGPGCSIQAWMSKARCAADRCGMLAPKEWKSSCLLRLH</sequence>
<gene>
    <name evidence="1" type="ORF">BRYFOR_05900</name>
</gene>
<name>C6LBA5_9FIRM</name>
<keyword evidence="2" id="KW-1185">Reference proteome</keyword>
<dbReference type="Proteomes" id="UP000005561">
    <property type="component" value="Unassembled WGS sequence"/>
</dbReference>
<accession>C6LBA5</accession>
<comment type="caution">
    <text evidence="1">The sequence shown here is derived from an EMBL/GenBank/DDBJ whole genome shotgun (WGS) entry which is preliminary data.</text>
</comment>
<dbReference type="AlphaFoldDB" id="C6LBA5"/>
<organism evidence="1 2">
    <name type="scientific">Marvinbryantia formatexigens DSM 14469</name>
    <dbReference type="NCBI Taxonomy" id="478749"/>
    <lineage>
        <taxon>Bacteria</taxon>
        <taxon>Bacillati</taxon>
        <taxon>Bacillota</taxon>
        <taxon>Clostridia</taxon>
        <taxon>Lachnospirales</taxon>
        <taxon>Lachnospiraceae</taxon>
        <taxon>Marvinbryantia</taxon>
    </lineage>
</organism>
<evidence type="ECO:0000313" key="1">
    <source>
        <dbReference type="EMBL" id="EET62236.1"/>
    </source>
</evidence>
<dbReference type="EMBL" id="ACCL02000003">
    <property type="protein sequence ID" value="EET62236.1"/>
    <property type="molecule type" value="Genomic_DNA"/>
</dbReference>
<reference evidence="1" key="1">
    <citation type="submission" date="2009-07" db="EMBL/GenBank/DDBJ databases">
        <authorList>
            <person name="Weinstock G."/>
            <person name="Sodergren E."/>
            <person name="Clifton S."/>
            <person name="Fulton L."/>
            <person name="Fulton B."/>
            <person name="Courtney L."/>
            <person name="Fronick C."/>
            <person name="Harrison M."/>
            <person name="Strong C."/>
            <person name="Farmer C."/>
            <person name="Delahaunty K."/>
            <person name="Markovic C."/>
            <person name="Hall O."/>
            <person name="Minx P."/>
            <person name="Tomlinson C."/>
            <person name="Mitreva M."/>
            <person name="Nelson J."/>
            <person name="Hou S."/>
            <person name="Wollam A."/>
            <person name="Pepin K.H."/>
            <person name="Johnson M."/>
            <person name="Bhonagiri V."/>
            <person name="Nash W.E."/>
            <person name="Warren W."/>
            <person name="Chinwalla A."/>
            <person name="Mardis E.R."/>
            <person name="Wilson R.K."/>
        </authorList>
    </citation>
    <scope>NUCLEOTIDE SEQUENCE [LARGE SCALE GENOMIC DNA]</scope>
    <source>
        <strain evidence="1">DSM 14469</strain>
    </source>
</reference>
<proteinExistence type="predicted"/>
<evidence type="ECO:0000313" key="2">
    <source>
        <dbReference type="Proteomes" id="UP000005561"/>
    </source>
</evidence>
<protein>
    <submittedName>
        <fullName evidence="1">Uncharacterized protein</fullName>
    </submittedName>
</protein>